<evidence type="ECO:0000313" key="11">
    <source>
        <dbReference type="EMBL" id="POF32930.1"/>
    </source>
</evidence>
<dbReference type="InterPro" id="IPR001645">
    <property type="entry name" value="Folylpolyglutamate_synth"/>
</dbReference>
<keyword evidence="8" id="KW-0460">Magnesium</keyword>
<reference evidence="11 12" key="1">
    <citation type="submission" date="2018-01" db="EMBL/GenBank/DDBJ databases">
        <title>Genomic Encyclopedia of Archaeal and Bacterial Type Strains, Phase II (KMG-II): from individual species to whole genera.</title>
        <authorList>
            <person name="Goeker M."/>
        </authorList>
    </citation>
    <scope>NUCLEOTIDE SEQUENCE [LARGE SCALE GENOMIC DNA]</scope>
    <source>
        <strain evidence="11 12">DSM 17023</strain>
    </source>
</reference>
<dbReference type="EC" id="6.3.2.17" evidence="3"/>
<dbReference type="Pfam" id="PF08245">
    <property type="entry name" value="Mur_ligase_M"/>
    <property type="match status" value="1"/>
</dbReference>
<dbReference type="InterPro" id="IPR018109">
    <property type="entry name" value="Folylpolyglutamate_synth_CS"/>
</dbReference>
<keyword evidence="7" id="KW-0067">ATP-binding</keyword>
<dbReference type="GO" id="GO:0005524">
    <property type="term" value="F:ATP binding"/>
    <property type="evidence" value="ECO:0007669"/>
    <property type="project" value="UniProtKB-KW"/>
</dbReference>
<dbReference type="InterPro" id="IPR013221">
    <property type="entry name" value="Mur_ligase_cen"/>
</dbReference>
<dbReference type="EMBL" id="PPCN01000002">
    <property type="protein sequence ID" value="POF32930.1"/>
    <property type="molecule type" value="Genomic_DNA"/>
</dbReference>
<evidence type="ECO:0000256" key="8">
    <source>
        <dbReference type="ARBA" id="ARBA00022842"/>
    </source>
</evidence>
<proteinExistence type="inferred from homology"/>
<dbReference type="Gene3D" id="3.90.190.20">
    <property type="entry name" value="Mur ligase, C-terminal domain"/>
    <property type="match status" value="1"/>
</dbReference>
<evidence type="ECO:0000256" key="9">
    <source>
        <dbReference type="ARBA" id="ARBA00047493"/>
    </source>
</evidence>
<evidence type="ECO:0000256" key="5">
    <source>
        <dbReference type="ARBA" id="ARBA00022723"/>
    </source>
</evidence>
<dbReference type="InterPro" id="IPR036565">
    <property type="entry name" value="Mur-like_cat_sf"/>
</dbReference>
<dbReference type="PIRSF" id="PIRSF001563">
    <property type="entry name" value="Folylpolyglu_synth"/>
    <property type="match status" value="1"/>
</dbReference>
<comment type="cofactor">
    <cofactor evidence="1">
        <name>Mg(2+)</name>
        <dbReference type="ChEBI" id="CHEBI:18420"/>
    </cofactor>
</comment>
<protein>
    <recommendedName>
        <fullName evidence="3">tetrahydrofolate synthase</fullName>
        <ecNumber evidence="3">6.3.2.17</ecNumber>
    </recommendedName>
</protein>
<name>A0A2S3UZ93_9HYPH</name>
<feature type="domain" description="Mur ligase central" evidence="10">
    <location>
        <begin position="79"/>
        <end position="297"/>
    </location>
</feature>
<dbReference type="PROSITE" id="PS01012">
    <property type="entry name" value="FOLYLPOLYGLU_SYNT_2"/>
    <property type="match status" value="1"/>
</dbReference>
<dbReference type="NCBIfam" id="TIGR01499">
    <property type="entry name" value="folC"/>
    <property type="match status" value="1"/>
</dbReference>
<dbReference type="PANTHER" id="PTHR11136">
    <property type="entry name" value="FOLYLPOLYGLUTAMATE SYNTHASE-RELATED"/>
    <property type="match status" value="1"/>
</dbReference>
<keyword evidence="5" id="KW-0479">Metal-binding</keyword>
<keyword evidence="4" id="KW-0436">Ligase</keyword>
<evidence type="ECO:0000256" key="3">
    <source>
        <dbReference type="ARBA" id="ARBA00013025"/>
    </source>
</evidence>
<comment type="similarity">
    <text evidence="2">Belongs to the folylpolyglutamate synthase family.</text>
</comment>
<comment type="caution">
    <text evidence="11">The sequence shown here is derived from an EMBL/GenBank/DDBJ whole genome shotgun (WGS) entry which is preliminary data.</text>
</comment>
<dbReference type="GO" id="GO:0004326">
    <property type="term" value="F:tetrahydrofolylpolyglutamate synthase activity"/>
    <property type="evidence" value="ECO:0007669"/>
    <property type="project" value="UniProtKB-EC"/>
</dbReference>
<evidence type="ECO:0000256" key="6">
    <source>
        <dbReference type="ARBA" id="ARBA00022741"/>
    </source>
</evidence>
<dbReference type="GO" id="GO:0008841">
    <property type="term" value="F:dihydrofolate synthase activity"/>
    <property type="evidence" value="ECO:0007669"/>
    <property type="project" value="TreeGrafter"/>
</dbReference>
<dbReference type="GO" id="GO:0046872">
    <property type="term" value="F:metal ion binding"/>
    <property type="evidence" value="ECO:0007669"/>
    <property type="project" value="UniProtKB-KW"/>
</dbReference>
<keyword evidence="12" id="KW-1185">Reference proteome</keyword>
<evidence type="ECO:0000256" key="4">
    <source>
        <dbReference type="ARBA" id="ARBA00022598"/>
    </source>
</evidence>
<dbReference type="GO" id="GO:0005737">
    <property type="term" value="C:cytoplasm"/>
    <property type="evidence" value="ECO:0007669"/>
    <property type="project" value="TreeGrafter"/>
</dbReference>
<dbReference type="SUPFAM" id="SSF53623">
    <property type="entry name" value="MurD-like peptide ligases, catalytic domain"/>
    <property type="match status" value="1"/>
</dbReference>
<evidence type="ECO:0000256" key="2">
    <source>
        <dbReference type="ARBA" id="ARBA00008276"/>
    </source>
</evidence>
<sequence length="471" mass="50220">MDKFGLPACQAAGHLVNAYLMQNTGPKGPAEGALDQIIKILDRLLALHPKEIDLSLGRMHRLLAALGHPEKRLPPVIHIAGTNGKGSVTATLRAVLEAAGKRCHVYTSPHLVSFNERIRLGTDGKFVSDPMLQEALQRCEEANAGEEITFFEITTAAAFLLFAEHRADILLLEVGLGGRLDATNVIDRPLATVITPVSMDHEKFLGNDVADIAAEKAGIIKQGVPVVCAAQEDAALRVIGRQAARNRASLEVFGQDFVALEDQGRMTYQDDDELIDLPLPVLNGRHQVANAGLALATLKTAGLLPEEATIAKGLKSVNWPGRLQPVTHGPLHDLCPDDAEVWVDGGHNPGAGISIAEFMGEQEERAPRPLYLVSGMLTTKDPVGFFRPFHGLVRHVGTVPISSTNTARTPEDLADLARCAGLEATPFQSLDAALADVAACAANDGEPPRILICGSLYLAGEALARNGMAPE</sequence>
<dbReference type="InterPro" id="IPR036615">
    <property type="entry name" value="Mur_ligase_C_dom_sf"/>
</dbReference>
<dbReference type="GO" id="GO:0046654">
    <property type="term" value="P:tetrahydrofolate biosynthetic process"/>
    <property type="evidence" value="ECO:0007669"/>
    <property type="project" value="UniProtKB-UniPathway"/>
</dbReference>
<evidence type="ECO:0000313" key="12">
    <source>
        <dbReference type="Proteomes" id="UP000236959"/>
    </source>
</evidence>
<dbReference type="FunFam" id="3.40.1190.10:FF:000011">
    <property type="entry name" value="Folylpolyglutamate synthase/dihydrofolate synthase"/>
    <property type="match status" value="1"/>
</dbReference>
<gene>
    <name evidence="11" type="ORF">CLV41_102336</name>
</gene>
<evidence type="ECO:0000256" key="7">
    <source>
        <dbReference type="ARBA" id="ARBA00022840"/>
    </source>
</evidence>
<dbReference type="AlphaFoldDB" id="A0A2S3UZ93"/>
<dbReference type="SUPFAM" id="SSF53244">
    <property type="entry name" value="MurD-like peptide ligases, peptide-binding domain"/>
    <property type="match status" value="1"/>
</dbReference>
<dbReference type="PANTHER" id="PTHR11136:SF0">
    <property type="entry name" value="DIHYDROFOLATE SYNTHETASE-RELATED"/>
    <property type="match status" value="1"/>
</dbReference>
<evidence type="ECO:0000256" key="1">
    <source>
        <dbReference type="ARBA" id="ARBA00001946"/>
    </source>
</evidence>
<evidence type="ECO:0000259" key="10">
    <source>
        <dbReference type="Pfam" id="PF08245"/>
    </source>
</evidence>
<organism evidence="11 12">
    <name type="scientific">Roseibium marinum</name>
    <dbReference type="NCBI Taxonomy" id="281252"/>
    <lineage>
        <taxon>Bacteria</taxon>
        <taxon>Pseudomonadati</taxon>
        <taxon>Pseudomonadota</taxon>
        <taxon>Alphaproteobacteria</taxon>
        <taxon>Hyphomicrobiales</taxon>
        <taxon>Stappiaceae</taxon>
        <taxon>Roseibium</taxon>
    </lineage>
</organism>
<accession>A0A2S3UZ93</accession>
<comment type="catalytic activity">
    <reaction evidence="9">
        <text>(6S)-5,6,7,8-tetrahydrofolyl-(gamma-L-Glu)(n) + L-glutamate + ATP = (6S)-5,6,7,8-tetrahydrofolyl-(gamma-L-Glu)(n+1) + ADP + phosphate + H(+)</text>
        <dbReference type="Rhea" id="RHEA:10580"/>
        <dbReference type="Rhea" id="RHEA-COMP:14738"/>
        <dbReference type="Rhea" id="RHEA-COMP:14740"/>
        <dbReference type="ChEBI" id="CHEBI:15378"/>
        <dbReference type="ChEBI" id="CHEBI:29985"/>
        <dbReference type="ChEBI" id="CHEBI:30616"/>
        <dbReference type="ChEBI" id="CHEBI:43474"/>
        <dbReference type="ChEBI" id="CHEBI:141005"/>
        <dbReference type="ChEBI" id="CHEBI:456216"/>
        <dbReference type="EC" id="6.3.2.17"/>
    </reaction>
</comment>
<keyword evidence="6" id="KW-0547">Nucleotide-binding</keyword>
<dbReference type="Gene3D" id="3.40.1190.10">
    <property type="entry name" value="Mur-like, catalytic domain"/>
    <property type="match status" value="1"/>
</dbReference>
<dbReference type="UniPathway" id="UPA00077">
    <property type="reaction ID" value="UER00157"/>
</dbReference>
<dbReference type="Proteomes" id="UP000236959">
    <property type="component" value="Unassembled WGS sequence"/>
</dbReference>